<protein>
    <recommendedName>
        <fullName evidence="4 9">Protein-L-isoaspartate O-methyltransferase</fullName>
        <ecNumber evidence="3 9">2.1.1.77</ecNumber>
    </recommendedName>
</protein>
<dbReference type="HOGENOM" id="CLU_055432_2_0_0"/>
<dbReference type="FunCoup" id="E6W2Q5">
    <property type="interactions" value="378"/>
</dbReference>
<dbReference type="CDD" id="cd02440">
    <property type="entry name" value="AdoMet_MTases"/>
    <property type="match status" value="1"/>
</dbReference>
<dbReference type="NCBIfam" id="NF001453">
    <property type="entry name" value="PRK00312.1"/>
    <property type="match status" value="1"/>
</dbReference>
<dbReference type="EMBL" id="CP002432">
    <property type="protein sequence ID" value="ADU65639.1"/>
    <property type="molecule type" value="Genomic_DNA"/>
</dbReference>
<dbReference type="eggNOG" id="COG2518">
    <property type="taxonomic scope" value="Bacteria"/>
</dbReference>
<keyword evidence="6 10" id="KW-0489">Methyltransferase</keyword>
<evidence type="ECO:0000256" key="4">
    <source>
        <dbReference type="ARBA" id="ARBA00013346"/>
    </source>
</evidence>
<dbReference type="GO" id="GO:0005737">
    <property type="term" value="C:cytoplasm"/>
    <property type="evidence" value="ECO:0007669"/>
    <property type="project" value="UniProtKB-SubCell"/>
</dbReference>
<dbReference type="PANTHER" id="PTHR11579:SF0">
    <property type="entry name" value="PROTEIN-L-ISOASPARTATE(D-ASPARTATE) O-METHYLTRANSFERASE"/>
    <property type="match status" value="1"/>
</dbReference>
<evidence type="ECO:0000256" key="9">
    <source>
        <dbReference type="NCBIfam" id="TIGR00080"/>
    </source>
</evidence>
<dbReference type="EC" id="2.1.1.77" evidence="3 9"/>
<dbReference type="STRING" id="653733.Selin_0899"/>
<evidence type="ECO:0000256" key="5">
    <source>
        <dbReference type="ARBA" id="ARBA00022490"/>
    </source>
</evidence>
<dbReference type="GO" id="GO:0032259">
    <property type="term" value="P:methylation"/>
    <property type="evidence" value="ECO:0007669"/>
    <property type="project" value="UniProtKB-KW"/>
</dbReference>
<comment type="subcellular location">
    <subcellularLocation>
        <location evidence="1">Cytoplasm</location>
    </subcellularLocation>
</comment>
<organism evidence="10 11">
    <name type="scientific">Desulfurispirillum indicum (strain ATCC BAA-1389 / DSM 22839 / S5)</name>
    <dbReference type="NCBI Taxonomy" id="653733"/>
    <lineage>
        <taxon>Bacteria</taxon>
        <taxon>Pseudomonadati</taxon>
        <taxon>Chrysiogenota</taxon>
        <taxon>Chrysiogenia</taxon>
        <taxon>Chrysiogenales</taxon>
        <taxon>Chrysiogenaceae</taxon>
        <taxon>Desulfurispirillum</taxon>
    </lineage>
</organism>
<dbReference type="SUPFAM" id="SSF53335">
    <property type="entry name" value="S-adenosyl-L-methionine-dependent methyltransferases"/>
    <property type="match status" value="1"/>
</dbReference>
<evidence type="ECO:0000256" key="8">
    <source>
        <dbReference type="ARBA" id="ARBA00022691"/>
    </source>
</evidence>
<dbReference type="InterPro" id="IPR029063">
    <property type="entry name" value="SAM-dependent_MTases_sf"/>
</dbReference>
<dbReference type="KEGG" id="din:Selin_0899"/>
<dbReference type="PANTHER" id="PTHR11579">
    <property type="entry name" value="PROTEIN-L-ISOASPARTATE O-METHYLTRANSFERASE"/>
    <property type="match status" value="1"/>
</dbReference>
<keyword evidence="7 10" id="KW-0808">Transferase</keyword>
<proteinExistence type="inferred from homology"/>
<dbReference type="Proteomes" id="UP000002572">
    <property type="component" value="Chromosome"/>
</dbReference>
<evidence type="ECO:0000256" key="2">
    <source>
        <dbReference type="ARBA" id="ARBA00005369"/>
    </source>
</evidence>
<evidence type="ECO:0000256" key="3">
    <source>
        <dbReference type="ARBA" id="ARBA00011890"/>
    </source>
</evidence>
<dbReference type="AlphaFoldDB" id="E6W2Q5"/>
<reference evidence="10 11" key="1">
    <citation type="submission" date="2010-12" db="EMBL/GenBank/DDBJ databases">
        <title>Complete sequence of Desulfurispirillum indicum S5.</title>
        <authorList>
            <consortium name="US DOE Joint Genome Institute"/>
            <person name="Lucas S."/>
            <person name="Copeland A."/>
            <person name="Lapidus A."/>
            <person name="Cheng J.-F."/>
            <person name="Goodwin L."/>
            <person name="Pitluck S."/>
            <person name="Chertkov O."/>
            <person name="Held B."/>
            <person name="Detter J.C."/>
            <person name="Han C."/>
            <person name="Tapia R."/>
            <person name="Land M."/>
            <person name="Hauser L."/>
            <person name="Kyrpides N."/>
            <person name="Ivanova N."/>
            <person name="Mikhailova N."/>
            <person name="Haggblom M."/>
            <person name="Rauschenbach I."/>
            <person name="Bini E."/>
            <person name="Woyke T."/>
        </authorList>
    </citation>
    <scope>NUCLEOTIDE SEQUENCE [LARGE SCALE GENOMIC DNA]</scope>
    <source>
        <strain evidence="11">ATCC BAA-1389 / DSM 22839 / S5</strain>
    </source>
</reference>
<keyword evidence="11" id="KW-1185">Reference proteome</keyword>
<dbReference type="OrthoDB" id="9810066at2"/>
<dbReference type="InParanoid" id="E6W2Q5"/>
<evidence type="ECO:0000256" key="7">
    <source>
        <dbReference type="ARBA" id="ARBA00022679"/>
    </source>
</evidence>
<keyword evidence="5" id="KW-0963">Cytoplasm</keyword>
<dbReference type="NCBIfam" id="TIGR00080">
    <property type="entry name" value="pimt"/>
    <property type="match status" value="1"/>
</dbReference>
<dbReference type="Gene3D" id="3.40.50.150">
    <property type="entry name" value="Vaccinia Virus protein VP39"/>
    <property type="match status" value="1"/>
</dbReference>
<name>E6W2Q5_DESIS</name>
<evidence type="ECO:0000256" key="1">
    <source>
        <dbReference type="ARBA" id="ARBA00004496"/>
    </source>
</evidence>
<dbReference type="FunFam" id="3.40.50.150:FF:000010">
    <property type="entry name" value="Protein-L-isoaspartate O-methyltransferase"/>
    <property type="match status" value="1"/>
</dbReference>
<dbReference type="RefSeq" id="WP_013505525.1">
    <property type="nucleotide sequence ID" value="NC_014836.1"/>
</dbReference>
<accession>E6W2Q5</accession>
<evidence type="ECO:0000256" key="6">
    <source>
        <dbReference type="ARBA" id="ARBA00022603"/>
    </source>
</evidence>
<evidence type="ECO:0000313" key="11">
    <source>
        <dbReference type="Proteomes" id="UP000002572"/>
    </source>
</evidence>
<keyword evidence="8" id="KW-0949">S-adenosyl-L-methionine</keyword>
<dbReference type="GO" id="GO:0004719">
    <property type="term" value="F:protein-L-isoaspartate (D-aspartate) O-methyltransferase activity"/>
    <property type="evidence" value="ECO:0007669"/>
    <property type="project" value="UniProtKB-UniRule"/>
</dbReference>
<evidence type="ECO:0000313" key="10">
    <source>
        <dbReference type="EMBL" id="ADU65639.1"/>
    </source>
</evidence>
<dbReference type="GO" id="GO:0030091">
    <property type="term" value="P:protein repair"/>
    <property type="evidence" value="ECO:0007669"/>
    <property type="project" value="UniProtKB-UniRule"/>
</dbReference>
<gene>
    <name evidence="10" type="ordered locus">Selin_0899</name>
</gene>
<comment type="similarity">
    <text evidence="2">Belongs to the methyltransferase superfamily. L-isoaspartyl/D-aspartyl protein methyltransferase family.</text>
</comment>
<sequence>MLETARHMMVEKYLRNRIEDERVLSVIGELPRHLFVEDALQGRAYSNDALPIGFGQTISQPFIVALMTQELELSGQETVLEIGTGSGYQAAVLSHLAREVHSVERIPQLAQRAAKVLQSMHIDNVCVHIADGTAISGDQHPLPAKFDRIIVTAGGNRQPSSLLRQLHIGGILLIPIGDSQQQSLFKYRRISEERWERQNLHQCSFVKLVGKEGWSPGEDAP</sequence>
<dbReference type="InterPro" id="IPR000682">
    <property type="entry name" value="PCMT"/>
</dbReference>
<dbReference type="Pfam" id="PF01135">
    <property type="entry name" value="PCMT"/>
    <property type="match status" value="1"/>
</dbReference>